<sequence length="335" mass="39533">MNSNFSAKMTKLEPTWQGIPVEVKEIVLKYLEYKWRFRLRVCSKSDKYLIDNSRVFLKQVELYKNPLVLLINSDLEIHKNVIAHLLGIFKSKNSKVKSLILDSKQLAKLSLESENPLKIQEAYFKTFGMSQQNFIRLFQKIDGKSIKSISFRRNLSEDLIDQLVKTDAWKNALRIFCYGRQDIPMDHVLGRNHFRAQFINLEPIGIWKLIKSIITRDNLESGFGFRINYLNEISQNDIEAGFKENPGIVRNEQWQFSTEHSCSYIFPVNTKNRIFVLRMRRSGFNGYDIEGYVCTENYTDDEFRKYGSWIPKNHEIVNHRIRRGNFHIVNTFLNL</sequence>
<name>A0A2G5TCQ3_9PELO</name>
<dbReference type="AlphaFoldDB" id="A0A2G5TCQ3"/>
<gene>
    <name evidence="3" type="primary">Cnig_chr_V.g18130</name>
    <name evidence="3" type="ORF">B9Z55_018130</name>
</gene>
<dbReference type="Pfam" id="PF01827">
    <property type="entry name" value="FTH"/>
    <property type="match status" value="1"/>
</dbReference>
<evidence type="ECO:0000313" key="4">
    <source>
        <dbReference type="Proteomes" id="UP000230233"/>
    </source>
</evidence>
<comment type="caution">
    <text evidence="3">The sequence shown here is derived from an EMBL/GenBank/DDBJ whole genome shotgun (WGS) entry which is preliminary data.</text>
</comment>
<feature type="domain" description="F-box" evidence="1">
    <location>
        <begin position="16"/>
        <end position="56"/>
    </location>
</feature>
<dbReference type="InterPro" id="IPR002900">
    <property type="entry name" value="DUF38/FTH_CAE_spp"/>
</dbReference>
<protein>
    <recommendedName>
        <fullName evidence="5">F-box domain-containing protein</fullName>
    </recommendedName>
</protein>
<dbReference type="Proteomes" id="UP000230233">
    <property type="component" value="Chromosome V"/>
</dbReference>
<evidence type="ECO:0000313" key="3">
    <source>
        <dbReference type="EMBL" id="PIC25047.1"/>
    </source>
</evidence>
<proteinExistence type="predicted"/>
<keyword evidence="4" id="KW-1185">Reference proteome</keyword>
<organism evidence="3 4">
    <name type="scientific">Caenorhabditis nigoni</name>
    <dbReference type="NCBI Taxonomy" id="1611254"/>
    <lineage>
        <taxon>Eukaryota</taxon>
        <taxon>Metazoa</taxon>
        <taxon>Ecdysozoa</taxon>
        <taxon>Nematoda</taxon>
        <taxon>Chromadorea</taxon>
        <taxon>Rhabditida</taxon>
        <taxon>Rhabditina</taxon>
        <taxon>Rhabditomorpha</taxon>
        <taxon>Rhabditoidea</taxon>
        <taxon>Rhabditidae</taxon>
        <taxon>Peloderinae</taxon>
        <taxon>Caenorhabditis</taxon>
    </lineage>
</organism>
<evidence type="ECO:0008006" key="5">
    <source>
        <dbReference type="Google" id="ProtNLM"/>
    </source>
</evidence>
<dbReference type="OrthoDB" id="5799177at2759"/>
<evidence type="ECO:0000259" key="1">
    <source>
        <dbReference type="Pfam" id="PF00646"/>
    </source>
</evidence>
<feature type="domain" description="DUF38" evidence="2">
    <location>
        <begin position="110"/>
        <end position="222"/>
    </location>
</feature>
<dbReference type="InterPro" id="IPR001810">
    <property type="entry name" value="F-box_dom"/>
</dbReference>
<evidence type="ECO:0000259" key="2">
    <source>
        <dbReference type="Pfam" id="PF01827"/>
    </source>
</evidence>
<reference evidence="4" key="1">
    <citation type="submission" date="2017-10" db="EMBL/GenBank/DDBJ databases">
        <title>Rapid genome shrinkage in a self-fertile nematode reveals novel sperm competition proteins.</title>
        <authorList>
            <person name="Yin D."/>
            <person name="Schwarz E.M."/>
            <person name="Thomas C.G."/>
            <person name="Felde R.L."/>
            <person name="Korf I.F."/>
            <person name="Cutter A.D."/>
            <person name="Schartner C.M."/>
            <person name="Ralston E.J."/>
            <person name="Meyer B.J."/>
            <person name="Haag E.S."/>
        </authorList>
    </citation>
    <scope>NUCLEOTIDE SEQUENCE [LARGE SCALE GENOMIC DNA]</scope>
    <source>
        <strain evidence="4">JU1422</strain>
    </source>
</reference>
<dbReference type="Pfam" id="PF00646">
    <property type="entry name" value="F-box"/>
    <property type="match status" value="1"/>
</dbReference>
<dbReference type="EMBL" id="PDUG01000005">
    <property type="protein sequence ID" value="PIC25047.1"/>
    <property type="molecule type" value="Genomic_DNA"/>
</dbReference>
<accession>A0A2G5TCQ3</accession>